<dbReference type="SUPFAM" id="SSF51905">
    <property type="entry name" value="FAD/NAD(P)-binding domain"/>
    <property type="match status" value="1"/>
</dbReference>
<accession>A0A261S9M8</accession>
<evidence type="ECO:0000313" key="3">
    <source>
        <dbReference type="Proteomes" id="UP000216020"/>
    </source>
</evidence>
<dbReference type="InterPro" id="IPR017830">
    <property type="entry name" value="SQase_HpnE"/>
</dbReference>
<dbReference type="Gene3D" id="3.50.50.60">
    <property type="entry name" value="FAD/NAD(P)-binding domain"/>
    <property type="match status" value="2"/>
</dbReference>
<organism evidence="2 3">
    <name type="scientific">Bordetella genomosp. 10</name>
    <dbReference type="NCBI Taxonomy" id="1416804"/>
    <lineage>
        <taxon>Bacteria</taxon>
        <taxon>Pseudomonadati</taxon>
        <taxon>Pseudomonadota</taxon>
        <taxon>Betaproteobacteria</taxon>
        <taxon>Burkholderiales</taxon>
        <taxon>Alcaligenaceae</taxon>
        <taxon>Bordetella</taxon>
    </lineage>
</organism>
<dbReference type="Pfam" id="PF01593">
    <property type="entry name" value="Amino_oxidase"/>
    <property type="match status" value="2"/>
</dbReference>
<dbReference type="NCBIfam" id="TIGR03467">
    <property type="entry name" value="HpnE"/>
    <property type="match status" value="1"/>
</dbReference>
<feature type="domain" description="Amine oxidase" evidence="1">
    <location>
        <begin position="430"/>
        <end position="473"/>
    </location>
</feature>
<sequence length="476" mass="49569">MKTPAARRVAVVGAGWAGLAAAVALHDRGWAVTVLEAGRTPGGRARRVAHPDFDAPLDNGQHILLGAYTDTLALMRRLGRDPARLLARLPLALASLDGAFRLRAPRLPAPLHAAAALLGARGLDGAARGAALRLMLALRRARWEAPAADSVAALLARHGQPESAVRWLWEPLCLAALNTPAAQADARLFAHVLRDSLAGRRAASDLLLPRADLSALWPDAAAALCEVRYGVTVRSVEPAARGVRIDGDAYDAAVLAVPPANAARLLGAALGDDFGDDFGDALGDALGNDNAAHASAARPGGPEHDDDLAARLAGFEYSPIATLNLRLAAPWRLPMPMMMLREDAARGHDGQWLFDRAALANDPARGELSVVVSAASRLAGRLARDGRDAVVAALIEQVREQAARGGLPALPGVARAELLVDKRATFLATPGQARPGNATAWPTLCLAGDWTDTGYPAVLEGAVRSGQRAAALIAGA</sequence>
<dbReference type="InterPro" id="IPR050464">
    <property type="entry name" value="Zeta_carotene_desat/Oxidored"/>
</dbReference>
<dbReference type="EMBL" id="NEVM01000002">
    <property type="protein sequence ID" value="OZI33865.1"/>
    <property type="molecule type" value="Genomic_DNA"/>
</dbReference>
<feature type="domain" description="Amine oxidase" evidence="1">
    <location>
        <begin position="17"/>
        <end position="263"/>
    </location>
</feature>
<name>A0A261S9M8_9BORD</name>
<dbReference type="Proteomes" id="UP000216020">
    <property type="component" value="Unassembled WGS sequence"/>
</dbReference>
<dbReference type="OrthoDB" id="7849608at2"/>
<gene>
    <name evidence="2" type="ORF">CAL29_09785</name>
</gene>
<keyword evidence="3" id="KW-1185">Reference proteome</keyword>
<dbReference type="PANTHER" id="PTHR42923:SF47">
    <property type="entry name" value="BLR3003 PROTEIN"/>
    <property type="match status" value="1"/>
</dbReference>
<dbReference type="InterPro" id="IPR002937">
    <property type="entry name" value="Amino_oxidase"/>
</dbReference>
<dbReference type="RefSeq" id="WP_094852872.1">
    <property type="nucleotide sequence ID" value="NZ_NEVM01000002.1"/>
</dbReference>
<comment type="caution">
    <text evidence="2">The sequence shown here is derived from an EMBL/GenBank/DDBJ whole genome shotgun (WGS) entry which is preliminary data.</text>
</comment>
<evidence type="ECO:0000259" key="1">
    <source>
        <dbReference type="Pfam" id="PF01593"/>
    </source>
</evidence>
<dbReference type="Gene3D" id="3.90.660.10">
    <property type="match status" value="1"/>
</dbReference>
<protein>
    <submittedName>
        <fullName evidence="2">Amine oxidoreductase</fullName>
    </submittedName>
</protein>
<dbReference type="GO" id="GO:0016491">
    <property type="term" value="F:oxidoreductase activity"/>
    <property type="evidence" value="ECO:0007669"/>
    <property type="project" value="InterPro"/>
</dbReference>
<reference evidence="3" key="1">
    <citation type="submission" date="2017-05" db="EMBL/GenBank/DDBJ databases">
        <title>Complete and WGS of Bordetella genogroups.</title>
        <authorList>
            <person name="Spilker T."/>
            <person name="Lipuma J."/>
        </authorList>
    </citation>
    <scope>NUCLEOTIDE SEQUENCE [LARGE SCALE GENOMIC DNA]</scope>
    <source>
        <strain evidence="3">AU16122</strain>
    </source>
</reference>
<dbReference type="AlphaFoldDB" id="A0A261S9M8"/>
<dbReference type="PANTHER" id="PTHR42923">
    <property type="entry name" value="PROTOPORPHYRINOGEN OXIDASE"/>
    <property type="match status" value="1"/>
</dbReference>
<dbReference type="InterPro" id="IPR036188">
    <property type="entry name" value="FAD/NAD-bd_sf"/>
</dbReference>
<evidence type="ECO:0000313" key="2">
    <source>
        <dbReference type="EMBL" id="OZI33865.1"/>
    </source>
</evidence>
<proteinExistence type="predicted"/>